<evidence type="ECO:0000259" key="7">
    <source>
        <dbReference type="PROSITE" id="PS00624"/>
    </source>
</evidence>
<sequence>MTPARVEQEETYDYIICGGGTSGCVIAGRLAEIPNTSILVLEAGPDHADLENVHMPGGWSANFDSETDWNIIGEPQSALNDRSVKHSRGRFLGGSSGVNGTLCIRGLKTDYDDWGLEEWTGEKMWGYMAKAETFHPKPWFQEDKSVHGTSGPLHIAPHDLPPISELVKESMIDRGLPFVPDMFTTGETPHGCGHVMRTIHQGIRSTAADFITKGFRRENITIKTDVTVDKVILSKADDGELTATGVLALSKEGAQVSYKARKEVILSAGAYCSPPILLRSGIGPKSELQKHGIECQVDLPGVGKNLQDHVLCFIFYEVSRPDLTLDAQVYHGTSAASTYKLYKDTKTGLLSTFPFGMFAYSRLSDRLQDSPLWTSAPHPPGRDAMHLSAAQPHAEIWNTELYGGPKQLTDFPTDGQHAFAMCPLLFSQRSRGSVTLKSKDCRENPVVDHKYLDDPLDMLVMSEACRLANEIAVKGKGTRDVVKGSWPPHLKHHTYETREQWEGYVREHGTTCYHASGTCAMGKPEDKDAVLDSRLRVRGVKNLRVADVSSIPILNNGHTQMVAYGIGEGAAELIKADAGVV</sequence>
<gene>
    <name evidence="8" type="ORF">BU26DRAFT_606591</name>
</gene>
<evidence type="ECO:0000256" key="6">
    <source>
        <dbReference type="PIRSR" id="PIRSR000137-2"/>
    </source>
</evidence>
<name>A0A6A6IBV3_9PLEO</name>
<dbReference type="Gene3D" id="3.50.50.60">
    <property type="entry name" value="FAD/NAD(P)-binding domain"/>
    <property type="match status" value="1"/>
</dbReference>
<keyword evidence="9" id="KW-1185">Reference proteome</keyword>
<dbReference type="PROSITE" id="PS51257">
    <property type="entry name" value="PROKAR_LIPOPROTEIN"/>
    <property type="match status" value="1"/>
</dbReference>
<dbReference type="InterPro" id="IPR036188">
    <property type="entry name" value="FAD/NAD-bd_sf"/>
</dbReference>
<dbReference type="GeneID" id="54589005"/>
<dbReference type="Pfam" id="PF00732">
    <property type="entry name" value="GMC_oxred_N"/>
    <property type="match status" value="1"/>
</dbReference>
<proteinExistence type="inferred from homology"/>
<evidence type="ECO:0000256" key="4">
    <source>
        <dbReference type="ARBA" id="ARBA00022827"/>
    </source>
</evidence>
<evidence type="ECO:0000256" key="3">
    <source>
        <dbReference type="ARBA" id="ARBA00022630"/>
    </source>
</evidence>
<keyword evidence="4 6" id="KW-0274">FAD</keyword>
<feature type="domain" description="Glucose-methanol-choline oxidoreductase N-terminal" evidence="7">
    <location>
        <begin position="269"/>
        <end position="283"/>
    </location>
</feature>
<dbReference type="OrthoDB" id="269227at2759"/>
<organism evidence="8 9">
    <name type="scientific">Trematosphaeria pertusa</name>
    <dbReference type="NCBI Taxonomy" id="390896"/>
    <lineage>
        <taxon>Eukaryota</taxon>
        <taxon>Fungi</taxon>
        <taxon>Dikarya</taxon>
        <taxon>Ascomycota</taxon>
        <taxon>Pezizomycotina</taxon>
        <taxon>Dothideomycetes</taxon>
        <taxon>Pleosporomycetidae</taxon>
        <taxon>Pleosporales</taxon>
        <taxon>Massarineae</taxon>
        <taxon>Trematosphaeriaceae</taxon>
        <taxon>Trematosphaeria</taxon>
    </lineage>
</organism>
<dbReference type="Pfam" id="PF05199">
    <property type="entry name" value="GMC_oxred_C"/>
    <property type="match status" value="1"/>
</dbReference>
<dbReference type="PANTHER" id="PTHR11552">
    <property type="entry name" value="GLUCOSE-METHANOL-CHOLINE GMC OXIDOREDUCTASE"/>
    <property type="match status" value="1"/>
</dbReference>
<evidence type="ECO:0000256" key="1">
    <source>
        <dbReference type="ARBA" id="ARBA00001974"/>
    </source>
</evidence>
<dbReference type="Proteomes" id="UP000800094">
    <property type="component" value="Unassembled WGS sequence"/>
</dbReference>
<dbReference type="PANTHER" id="PTHR11552:SF147">
    <property type="entry name" value="CHOLINE DEHYDROGENASE, MITOCHONDRIAL"/>
    <property type="match status" value="1"/>
</dbReference>
<dbReference type="GO" id="GO:0050660">
    <property type="term" value="F:flavin adenine dinucleotide binding"/>
    <property type="evidence" value="ECO:0007669"/>
    <property type="project" value="InterPro"/>
</dbReference>
<dbReference type="Gene3D" id="3.30.560.10">
    <property type="entry name" value="Glucose Oxidase, domain 3"/>
    <property type="match status" value="1"/>
</dbReference>
<evidence type="ECO:0000313" key="8">
    <source>
        <dbReference type="EMBL" id="KAF2247729.1"/>
    </source>
</evidence>
<keyword evidence="3" id="KW-0285">Flavoprotein</keyword>
<feature type="binding site" evidence="6">
    <location>
        <begin position="21"/>
        <end position="22"/>
    </location>
    <ligand>
        <name>FAD</name>
        <dbReference type="ChEBI" id="CHEBI:57692"/>
    </ligand>
</feature>
<dbReference type="PIRSF" id="PIRSF000137">
    <property type="entry name" value="Alcohol_oxidase"/>
    <property type="match status" value="1"/>
</dbReference>
<evidence type="ECO:0000256" key="2">
    <source>
        <dbReference type="ARBA" id="ARBA00010790"/>
    </source>
</evidence>
<dbReference type="SUPFAM" id="SSF54373">
    <property type="entry name" value="FAD-linked reductases, C-terminal domain"/>
    <property type="match status" value="1"/>
</dbReference>
<reference evidence="8" key="1">
    <citation type="journal article" date="2020" name="Stud. Mycol.">
        <title>101 Dothideomycetes genomes: a test case for predicting lifestyles and emergence of pathogens.</title>
        <authorList>
            <person name="Haridas S."/>
            <person name="Albert R."/>
            <person name="Binder M."/>
            <person name="Bloem J."/>
            <person name="Labutti K."/>
            <person name="Salamov A."/>
            <person name="Andreopoulos B."/>
            <person name="Baker S."/>
            <person name="Barry K."/>
            <person name="Bills G."/>
            <person name="Bluhm B."/>
            <person name="Cannon C."/>
            <person name="Castanera R."/>
            <person name="Culley D."/>
            <person name="Daum C."/>
            <person name="Ezra D."/>
            <person name="Gonzalez J."/>
            <person name="Henrissat B."/>
            <person name="Kuo A."/>
            <person name="Liang C."/>
            <person name="Lipzen A."/>
            <person name="Lutzoni F."/>
            <person name="Magnuson J."/>
            <person name="Mondo S."/>
            <person name="Nolan M."/>
            <person name="Ohm R."/>
            <person name="Pangilinan J."/>
            <person name="Park H.-J."/>
            <person name="Ramirez L."/>
            <person name="Alfaro M."/>
            <person name="Sun H."/>
            <person name="Tritt A."/>
            <person name="Yoshinaga Y."/>
            <person name="Zwiers L.-H."/>
            <person name="Turgeon B."/>
            <person name="Goodwin S."/>
            <person name="Spatafora J."/>
            <person name="Crous P."/>
            <person name="Grigoriev I."/>
        </authorList>
    </citation>
    <scope>NUCLEOTIDE SEQUENCE</scope>
    <source>
        <strain evidence="8">CBS 122368</strain>
    </source>
</reference>
<evidence type="ECO:0000256" key="5">
    <source>
        <dbReference type="PIRSR" id="PIRSR000137-1"/>
    </source>
</evidence>
<protein>
    <submittedName>
        <fullName evidence="8">GMC oxidoreductase</fullName>
    </submittedName>
</protein>
<dbReference type="InterPro" id="IPR012132">
    <property type="entry name" value="GMC_OxRdtase"/>
</dbReference>
<dbReference type="RefSeq" id="XP_033682733.1">
    <property type="nucleotide sequence ID" value="XM_033835675.1"/>
</dbReference>
<comment type="cofactor">
    <cofactor evidence="1 6">
        <name>FAD</name>
        <dbReference type="ChEBI" id="CHEBI:57692"/>
    </cofactor>
</comment>
<dbReference type="SUPFAM" id="SSF51905">
    <property type="entry name" value="FAD/NAD(P)-binding domain"/>
    <property type="match status" value="1"/>
</dbReference>
<feature type="binding site" evidence="6">
    <location>
        <position position="228"/>
    </location>
    <ligand>
        <name>FAD</name>
        <dbReference type="ChEBI" id="CHEBI:57692"/>
    </ligand>
</feature>
<evidence type="ECO:0000313" key="9">
    <source>
        <dbReference type="Proteomes" id="UP000800094"/>
    </source>
</evidence>
<dbReference type="GO" id="GO:0016614">
    <property type="term" value="F:oxidoreductase activity, acting on CH-OH group of donors"/>
    <property type="evidence" value="ECO:0007669"/>
    <property type="project" value="InterPro"/>
</dbReference>
<dbReference type="InterPro" id="IPR007867">
    <property type="entry name" value="GMC_OxRtase_C"/>
</dbReference>
<dbReference type="PROSITE" id="PS00624">
    <property type="entry name" value="GMC_OXRED_2"/>
    <property type="match status" value="1"/>
</dbReference>
<accession>A0A6A6IBV3</accession>
<feature type="active site" description="Proton acceptor" evidence="5">
    <location>
        <position position="558"/>
    </location>
</feature>
<feature type="active site" description="Proton donor" evidence="5">
    <location>
        <position position="514"/>
    </location>
</feature>
<dbReference type="InterPro" id="IPR000172">
    <property type="entry name" value="GMC_OxRdtase_N"/>
</dbReference>
<dbReference type="AlphaFoldDB" id="A0A6A6IBV3"/>
<comment type="similarity">
    <text evidence="2">Belongs to the GMC oxidoreductase family.</text>
</comment>
<dbReference type="EMBL" id="ML987197">
    <property type="protein sequence ID" value="KAF2247729.1"/>
    <property type="molecule type" value="Genomic_DNA"/>
</dbReference>